<evidence type="ECO:0000313" key="2">
    <source>
        <dbReference type="EMBL" id="KAH3885296.1"/>
    </source>
</evidence>
<dbReference type="Proteomes" id="UP000828390">
    <property type="component" value="Unassembled WGS sequence"/>
</dbReference>
<gene>
    <name evidence="2" type="ORF">DPMN_009289</name>
</gene>
<dbReference type="EMBL" id="JAIWYP010000001">
    <property type="protein sequence ID" value="KAH3885296.1"/>
    <property type="molecule type" value="Genomic_DNA"/>
</dbReference>
<evidence type="ECO:0000256" key="1">
    <source>
        <dbReference type="SAM" id="MobiDB-lite"/>
    </source>
</evidence>
<reference evidence="2" key="2">
    <citation type="submission" date="2020-11" db="EMBL/GenBank/DDBJ databases">
        <authorList>
            <person name="McCartney M.A."/>
            <person name="Auch B."/>
            <person name="Kono T."/>
            <person name="Mallez S."/>
            <person name="Becker A."/>
            <person name="Gohl D.M."/>
            <person name="Silverstein K.A.T."/>
            <person name="Koren S."/>
            <person name="Bechman K.B."/>
            <person name="Herman A."/>
            <person name="Abrahante J.E."/>
            <person name="Garbe J."/>
        </authorList>
    </citation>
    <scope>NUCLEOTIDE SEQUENCE</scope>
    <source>
        <strain evidence="2">Duluth1</strain>
        <tissue evidence="2">Whole animal</tissue>
    </source>
</reference>
<protein>
    <submittedName>
        <fullName evidence="2">Uncharacterized protein</fullName>
    </submittedName>
</protein>
<evidence type="ECO:0000313" key="3">
    <source>
        <dbReference type="Proteomes" id="UP000828390"/>
    </source>
</evidence>
<sequence>MTLLRKPTQPSLFSVVTSSQDHQTPNQKPNHIRPSHHRKCIISLVSTPSQPIQTARDGPTQSSSLRKERLLHYKQRVYHASRLELEHLTTQAQRIKITMLYKVQNNLVGIPLDHIFSPLEPPPGVTTSASDRSSVEVPATRAASFLPPSSCGTASHRSRYTLRYPSPSGRHWHHTPSRQDPCFFLNHVNRVTPFVFLKSALSAAYAQF</sequence>
<comment type="caution">
    <text evidence="2">The sequence shown here is derived from an EMBL/GenBank/DDBJ whole genome shotgun (WGS) entry which is preliminary data.</text>
</comment>
<feature type="compositionally biased region" description="Polar residues" evidence="1">
    <location>
        <begin position="8"/>
        <end position="29"/>
    </location>
</feature>
<reference evidence="2" key="1">
    <citation type="journal article" date="2019" name="bioRxiv">
        <title>The Genome of the Zebra Mussel, Dreissena polymorpha: A Resource for Invasive Species Research.</title>
        <authorList>
            <person name="McCartney M.A."/>
            <person name="Auch B."/>
            <person name="Kono T."/>
            <person name="Mallez S."/>
            <person name="Zhang Y."/>
            <person name="Obille A."/>
            <person name="Becker A."/>
            <person name="Abrahante J.E."/>
            <person name="Garbe J."/>
            <person name="Badalamenti J.P."/>
            <person name="Herman A."/>
            <person name="Mangelson H."/>
            <person name="Liachko I."/>
            <person name="Sullivan S."/>
            <person name="Sone E.D."/>
            <person name="Koren S."/>
            <person name="Silverstein K.A.T."/>
            <person name="Beckman K.B."/>
            <person name="Gohl D.M."/>
        </authorList>
    </citation>
    <scope>NUCLEOTIDE SEQUENCE</scope>
    <source>
        <strain evidence="2">Duluth1</strain>
        <tissue evidence="2">Whole animal</tissue>
    </source>
</reference>
<keyword evidence="3" id="KW-1185">Reference proteome</keyword>
<organism evidence="2 3">
    <name type="scientific">Dreissena polymorpha</name>
    <name type="common">Zebra mussel</name>
    <name type="synonym">Mytilus polymorpha</name>
    <dbReference type="NCBI Taxonomy" id="45954"/>
    <lineage>
        <taxon>Eukaryota</taxon>
        <taxon>Metazoa</taxon>
        <taxon>Spiralia</taxon>
        <taxon>Lophotrochozoa</taxon>
        <taxon>Mollusca</taxon>
        <taxon>Bivalvia</taxon>
        <taxon>Autobranchia</taxon>
        <taxon>Heteroconchia</taxon>
        <taxon>Euheterodonta</taxon>
        <taxon>Imparidentia</taxon>
        <taxon>Neoheterodontei</taxon>
        <taxon>Myida</taxon>
        <taxon>Dreissenoidea</taxon>
        <taxon>Dreissenidae</taxon>
        <taxon>Dreissena</taxon>
    </lineage>
</organism>
<proteinExistence type="predicted"/>
<dbReference type="AlphaFoldDB" id="A0A9D4N084"/>
<accession>A0A9D4N084</accession>
<feature type="region of interest" description="Disordered" evidence="1">
    <location>
        <begin position="1"/>
        <end position="35"/>
    </location>
</feature>
<name>A0A9D4N084_DREPO</name>